<protein>
    <submittedName>
        <fullName evidence="2">Uncharacterized protein</fullName>
    </submittedName>
</protein>
<evidence type="ECO:0000313" key="2">
    <source>
        <dbReference type="EMBL" id="GGG42039.1"/>
    </source>
</evidence>
<sequence>MKKMKKNNLAKFMIFALIVSIFSCDADDQAEVLNDRDTAGALVVVNATTNSSILGNPEPGVDLADAEVSITNAYLNMTVKLTSGSLADIANVQIVKSYNGGQESVAAESTTLPLSLVIDNIDDLLAGTGVTESDLRIGGVLALRTKITQTDGNVYYYNNSMGNYNLIVNCSSDLAGNYSNPNMPFVCGVGTDPVVVTQESPGRYLVSSMPTYSFGAGNCISWYMIDTCGTLTYDGGDLEDNNYSGAGGTGIVNADGSFTFTNFLIDAGSGLNYSIETTYTPVP</sequence>
<name>A0A917LLJ9_9FLAO</name>
<evidence type="ECO:0000313" key="3">
    <source>
        <dbReference type="Proteomes" id="UP000625976"/>
    </source>
</evidence>
<dbReference type="PROSITE" id="PS51257">
    <property type="entry name" value="PROKAR_LIPOPROTEIN"/>
    <property type="match status" value="1"/>
</dbReference>
<comment type="caution">
    <text evidence="2">The sequence shown here is derived from an EMBL/GenBank/DDBJ whole genome shotgun (WGS) entry which is preliminary data.</text>
</comment>
<proteinExistence type="predicted"/>
<accession>A0A917LLJ9</accession>
<gene>
    <name evidence="2" type="ORF">GCM10010976_11960</name>
</gene>
<dbReference type="Proteomes" id="UP000625976">
    <property type="component" value="Unassembled WGS sequence"/>
</dbReference>
<dbReference type="EMBL" id="BMFQ01000001">
    <property type="protein sequence ID" value="GGG42039.1"/>
    <property type="molecule type" value="Genomic_DNA"/>
</dbReference>
<reference evidence="2" key="1">
    <citation type="journal article" date="2014" name="Int. J. Syst. Evol. Microbiol.">
        <title>Complete genome sequence of Corynebacterium casei LMG S-19264T (=DSM 44701T), isolated from a smear-ripened cheese.</title>
        <authorList>
            <consortium name="US DOE Joint Genome Institute (JGI-PGF)"/>
            <person name="Walter F."/>
            <person name="Albersmeier A."/>
            <person name="Kalinowski J."/>
            <person name="Ruckert C."/>
        </authorList>
    </citation>
    <scope>NUCLEOTIDE SEQUENCE</scope>
    <source>
        <strain evidence="2">CGMCC 1.12751</strain>
    </source>
</reference>
<organism evidence="2 3">
    <name type="scientific">Bizionia arctica</name>
    <dbReference type="NCBI Taxonomy" id="1495645"/>
    <lineage>
        <taxon>Bacteria</taxon>
        <taxon>Pseudomonadati</taxon>
        <taxon>Bacteroidota</taxon>
        <taxon>Flavobacteriia</taxon>
        <taxon>Flavobacteriales</taxon>
        <taxon>Flavobacteriaceae</taxon>
        <taxon>Bizionia</taxon>
    </lineage>
</organism>
<feature type="signal peptide" evidence="1">
    <location>
        <begin position="1"/>
        <end position="26"/>
    </location>
</feature>
<evidence type="ECO:0000256" key="1">
    <source>
        <dbReference type="SAM" id="SignalP"/>
    </source>
</evidence>
<keyword evidence="3" id="KW-1185">Reference proteome</keyword>
<dbReference type="AlphaFoldDB" id="A0A917LLJ9"/>
<keyword evidence="1" id="KW-0732">Signal</keyword>
<feature type="chain" id="PRO_5038125616" evidence="1">
    <location>
        <begin position="27"/>
        <end position="283"/>
    </location>
</feature>
<reference evidence="2" key="2">
    <citation type="submission" date="2020-09" db="EMBL/GenBank/DDBJ databases">
        <authorList>
            <person name="Sun Q."/>
            <person name="Zhou Y."/>
        </authorList>
    </citation>
    <scope>NUCLEOTIDE SEQUENCE</scope>
    <source>
        <strain evidence="2">CGMCC 1.12751</strain>
    </source>
</reference>